<feature type="compositionally biased region" description="Low complexity" evidence="1">
    <location>
        <begin position="7"/>
        <end position="29"/>
    </location>
</feature>
<comment type="caution">
    <text evidence="2">The sequence shown here is derived from an EMBL/GenBank/DDBJ whole genome shotgun (WGS) entry which is preliminary data.</text>
</comment>
<organism evidence="2 3">
    <name type="scientific">Brachionus plicatilis</name>
    <name type="common">Marine rotifer</name>
    <name type="synonym">Brachionus muelleri</name>
    <dbReference type="NCBI Taxonomy" id="10195"/>
    <lineage>
        <taxon>Eukaryota</taxon>
        <taxon>Metazoa</taxon>
        <taxon>Spiralia</taxon>
        <taxon>Gnathifera</taxon>
        <taxon>Rotifera</taxon>
        <taxon>Eurotatoria</taxon>
        <taxon>Monogononta</taxon>
        <taxon>Pseudotrocha</taxon>
        <taxon>Ploima</taxon>
        <taxon>Brachionidae</taxon>
        <taxon>Brachionus</taxon>
    </lineage>
</organism>
<proteinExistence type="predicted"/>
<dbReference type="AlphaFoldDB" id="A0A3M7RQZ3"/>
<sequence length="171" mass="19171">MSKSKSKVSASRSSPQKALSSNTSITDSSPSMPYMDRLSAIKFEILSSFFDSFGSGFKIFKEIIRCKPNIQKEKVKGAFILENRLTITTDDRDTHNALSQQWPTDAFSSLIKPITSKERHSSSQKQSSSSFSIIIRNVDLREDLNDQDLANQLLAQGLCSWSRIIMGQLLE</sequence>
<reference evidence="2 3" key="1">
    <citation type="journal article" date="2018" name="Sci. Rep.">
        <title>Genomic signatures of local adaptation to the degree of environmental predictability in rotifers.</title>
        <authorList>
            <person name="Franch-Gras L."/>
            <person name="Hahn C."/>
            <person name="Garcia-Roger E.M."/>
            <person name="Carmona M.J."/>
            <person name="Serra M."/>
            <person name="Gomez A."/>
        </authorList>
    </citation>
    <scope>NUCLEOTIDE SEQUENCE [LARGE SCALE GENOMIC DNA]</scope>
    <source>
        <strain evidence="2">HYR1</strain>
    </source>
</reference>
<dbReference type="EMBL" id="REGN01002824">
    <property type="protein sequence ID" value="RNA25971.1"/>
    <property type="molecule type" value="Genomic_DNA"/>
</dbReference>
<accession>A0A3M7RQZ3</accession>
<name>A0A3M7RQZ3_BRAPC</name>
<dbReference type="Proteomes" id="UP000276133">
    <property type="component" value="Unassembled WGS sequence"/>
</dbReference>
<evidence type="ECO:0000256" key="1">
    <source>
        <dbReference type="SAM" id="MobiDB-lite"/>
    </source>
</evidence>
<evidence type="ECO:0000313" key="2">
    <source>
        <dbReference type="EMBL" id="RNA25971.1"/>
    </source>
</evidence>
<gene>
    <name evidence="2" type="ORF">BpHYR1_030084</name>
</gene>
<feature type="region of interest" description="Disordered" evidence="1">
    <location>
        <begin position="1"/>
        <end position="29"/>
    </location>
</feature>
<evidence type="ECO:0000313" key="3">
    <source>
        <dbReference type="Proteomes" id="UP000276133"/>
    </source>
</evidence>
<keyword evidence="3" id="KW-1185">Reference proteome</keyword>
<protein>
    <submittedName>
        <fullName evidence="2">Uncharacterized protein</fullName>
    </submittedName>
</protein>